<evidence type="ECO:0000256" key="1">
    <source>
        <dbReference type="ARBA" id="ARBA00004236"/>
    </source>
</evidence>
<dbReference type="PANTHER" id="PTHR35008:SF8">
    <property type="entry name" value="ALCOHOL DEHYDROGENASE CYTOCHROME C SUBUNIT"/>
    <property type="match status" value="1"/>
</dbReference>
<reference evidence="13 14" key="1">
    <citation type="submission" date="2013-08" db="EMBL/GenBank/DDBJ databases">
        <title>The genome sequence of Skermanella stibiiresistens.</title>
        <authorList>
            <person name="Zhu W."/>
            <person name="Wang G."/>
        </authorList>
    </citation>
    <scope>NUCLEOTIDE SEQUENCE [LARGE SCALE GENOMIC DNA]</scope>
    <source>
        <strain evidence="13 14">SB22</strain>
    </source>
</reference>
<dbReference type="InterPro" id="IPR014353">
    <property type="entry name" value="Membr-bd_ADH_cyt_c"/>
</dbReference>
<evidence type="ECO:0000256" key="8">
    <source>
        <dbReference type="ARBA" id="ARBA00023136"/>
    </source>
</evidence>
<evidence type="ECO:0000256" key="11">
    <source>
        <dbReference type="SAM" id="MobiDB-lite"/>
    </source>
</evidence>
<feature type="binding site" description="covalent" evidence="9">
    <location>
        <position position="204"/>
    </location>
    <ligand>
        <name>heme c</name>
        <dbReference type="ChEBI" id="CHEBI:61717"/>
        <label>2</label>
    </ligand>
</feature>
<dbReference type="Pfam" id="PF00034">
    <property type="entry name" value="Cytochrom_C"/>
    <property type="match status" value="2"/>
</dbReference>
<evidence type="ECO:0000259" key="12">
    <source>
        <dbReference type="PROSITE" id="PS51007"/>
    </source>
</evidence>
<evidence type="ECO:0000256" key="2">
    <source>
        <dbReference type="ARBA" id="ARBA00022475"/>
    </source>
</evidence>
<dbReference type="InterPro" id="IPR036909">
    <property type="entry name" value="Cyt_c-like_dom_sf"/>
</dbReference>
<keyword evidence="5" id="KW-0732">Signal</keyword>
<feature type="binding site" description="axial binding residue" evidence="10">
    <location>
        <position position="62"/>
    </location>
    <ligand>
        <name>heme c</name>
        <dbReference type="ChEBI" id="CHEBI:61717"/>
        <label>1</label>
    </ligand>
    <ligandPart>
        <name>Fe</name>
        <dbReference type="ChEBI" id="CHEBI:18248"/>
    </ligandPart>
</feature>
<keyword evidence="4 10" id="KW-0479">Metal-binding</keyword>
<feature type="binding site" description="covalent" evidence="9">
    <location>
        <position position="331"/>
    </location>
    <ligand>
        <name>heme c</name>
        <dbReference type="ChEBI" id="CHEBI:61717"/>
        <label>3</label>
    </ligand>
</feature>
<dbReference type="EMBL" id="AVFL01000014">
    <property type="protein sequence ID" value="EWY39007.1"/>
    <property type="molecule type" value="Genomic_DNA"/>
</dbReference>
<comment type="caution">
    <text evidence="13">The sequence shown here is derived from an EMBL/GenBank/DDBJ whole genome shotgun (WGS) entry which is preliminary data.</text>
</comment>
<keyword evidence="3 9" id="KW-0349">Heme</keyword>
<feature type="binding site" description="covalent" evidence="9">
    <location>
        <position position="58"/>
    </location>
    <ligand>
        <name>heme c</name>
        <dbReference type="ChEBI" id="CHEBI:61717"/>
        <label>1</label>
    </ligand>
</feature>
<feature type="binding site" description="covalent" evidence="9">
    <location>
        <position position="207"/>
    </location>
    <ligand>
        <name>heme c</name>
        <dbReference type="ChEBI" id="CHEBI:61717"/>
        <label>2</label>
    </ligand>
</feature>
<accession>W9H2S0</accession>
<dbReference type="Gene3D" id="1.10.760.10">
    <property type="entry name" value="Cytochrome c-like domain"/>
    <property type="match status" value="3"/>
</dbReference>
<sequence length="425" mass="45028">MRIPRIVGGAVALAVLGAAGFTAIAWRSGIEPIDPPASASFDPVQVAEGARLAAIGNCMQCHTAPDGKPFAGGYPLKTPFGTIFGTNITPDPETGIGSWSEAAFQRAMAEGVDRAGSHLYPGFPYDHFTKVTERDNRALYAFLMTREPVAADAPPNQLPWPLTFRPLLAGWKLLFLETGEFRPDPSKPEDWNRGAYLVEGLSHCGACHTPRNALGAEEKDKSFGGGESDGWHAPALNQASTAPVPWTKDSLYSYLRTGVSADHAVASGPMAPVVRNLSRVPDTDVQAIATYVADRMGAREAPADPPTPAAEAPRQPEGRAATIYRGACATCHDANGPLQFASPVGLDRATSLAQPDPRNAIQVILHGVETPDAKAAPLMPGFANALTNAQVADLAAYLRTRFTGQPVWDDLEAEVGRARTGDSSE</sequence>
<evidence type="ECO:0000256" key="7">
    <source>
        <dbReference type="ARBA" id="ARBA00023004"/>
    </source>
</evidence>
<dbReference type="PATRIC" id="fig|1385369.3.peg.3852"/>
<protein>
    <recommendedName>
        <fullName evidence="12">Cytochrome c domain-containing protein</fullName>
    </recommendedName>
</protein>
<dbReference type="GO" id="GO:0020037">
    <property type="term" value="F:heme binding"/>
    <property type="evidence" value="ECO:0007669"/>
    <property type="project" value="InterPro"/>
</dbReference>
<dbReference type="PANTHER" id="PTHR35008">
    <property type="entry name" value="BLL4482 PROTEIN-RELATED"/>
    <property type="match status" value="1"/>
</dbReference>
<evidence type="ECO:0000256" key="9">
    <source>
        <dbReference type="PIRSR" id="PIRSR000018-50"/>
    </source>
</evidence>
<feature type="binding site" description="axial binding residue" evidence="10">
    <location>
        <position position="332"/>
    </location>
    <ligand>
        <name>heme c</name>
        <dbReference type="ChEBI" id="CHEBI:61717"/>
        <label>3</label>
    </ligand>
    <ligandPart>
        <name>Fe</name>
        <dbReference type="ChEBI" id="CHEBI:18248"/>
    </ligandPart>
</feature>
<evidence type="ECO:0000256" key="6">
    <source>
        <dbReference type="ARBA" id="ARBA00022737"/>
    </source>
</evidence>
<keyword evidence="2" id="KW-1003">Cell membrane</keyword>
<dbReference type="PROSITE" id="PS51007">
    <property type="entry name" value="CYTC"/>
    <property type="match status" value="3"/>
</dbReference>
<comment type="cofactor">
    <cofactor evidence="9">
        <name>heme c</name>
        <dbReference type="ChEBI" id="CHEBI:61717"/>
    </cofactor>
    <text evidence="9">Binds 3 heme c groups covalently per subunit.</text>
</comment>
<dbReference type="GO" id="GO:0016614">
    <property type="term" value="F:oxidoreductase activity, acting on CH-OH group of donors"/>
    <property type="evidence" value="ECO:0007669"/>
    <property type="project" value="InterPro"/>
</dbReference>
<keyword evidence="8" id="KW-0472">Membrane</keyword>
<evidence type="ECO:0000256" key="5">
    <source>
        <dbReference type="ARBA" id="ARBA00022729"/>
    </source>
</evidence>
<comment type="subcellular location">
    <subcellularLocation>
        <location evidence="1">Cell membrane</location>
    </subcellularLocation>
</comment>
<dbReference type="RefSeq" id="WP_037455420.1">
    <property type="nucleotide sequence ID" value="NZ_AVFL01000014.1"/>
</dbReference>
<proteinExistence type="predicted"/>
<feature type="region of interest" description="Disordered" evidence="11">
    <location>
        <begin position="298"/>
        <end position="317"/>
    </location>
</feature>
<evidence type="ECO:0000313" key="14">
    <source>
        <dbReference type="Proteomes" id="UP000019486"/>
    </source>
</evidence>
<dbReference type="InterPro" id="IPR009056">
    <property type="entry name" value="Cyt_c-like_dom"/>
</dbReference>
<dbReference type="STRING" id="1385369.N825_08375"/>
<name>W9H2S0_9PROT</name>
<gene>
    <name evidence="13" type="ORF">N825_08375</name>
</gene>
<dbReference type="SUPFAM" id="SSF46626">
    <property type="entry name" value="Cytochrome c"/>
    <property type="match status" value="3"/>
</dbReference>
<keyword evidence="6" id="KW-0677">Repeat</keyword>
<dbReference type="InterPro" id="IPR051459">
    <property type="entry name" value="Cytochrome_c-type_DH"/>
</dbReference>
<dbReference type="Proteomes" id="UP000019486">
    <property type="component" value="Unassembled WGS sequence"/>
</dbReference>
<feature type="domain" description="Cytochrome c" evidence="12">
    <location>
        <begin position="44"/>
        <end position="147"/>
    </location>
</feature>
<dbReference type="PIRSF" id="PIRSF000018">
    <property type="entry name" value="Mb_ADH_cyt_c"/>
    <property type="match status" value="1"/>
</dbReference>
<feature type="binding site" description="covalent" evidence="9">
    <location>
        <position position="328"/>
    </location>
    <ligand>
        <name>heme c</name>
        <dbReference type="ChEBI" id="CHEBI:61717"/>
        <label>3</label>
    </ligand>
</feature>
<feature type="domain" description="Cytochrome c" evidence="12">
    <location>
        <begin position="189"/>
        <end position="296"/>
    </location>
</feature>
<keyword evidence="14" id="KW-1185">Reference proteome</keyword>
<dbReference type="GO" id="GO:0005506">
    <property type="term" value="F:iron ion binding"/>
    <property type="evidence" value="ECO:0007669"/>
    <property type="project" value="InterPro"/>
</dbReference>
<dbReference type="OrthoDB" id="9811281at2"/>
<dbReference type="GO" id="GO:0009055">
    <property type="term" value="F:electron transfer activity"/>
    <property type="evidence" value="ECO:0007669"/>
    <property type="project" value="InterPro"/>
</dbReference>
<evidence type="ECO:0000256" key="4">
    <source>
        <dbReference type="ARBA" id="ARBA00022723"/>
    </source>
</evidence>
<dbReference type="GO" id="GO:0005886">
    <property type="term" value="C:plasma membrane"/>
    <property type="evidence" value="ECO:0007669"/>
    <property type="project" value="UniProtKB-SubCell"/>
</dbReference>
<feature type="binding site" description="axial binding residue" evidence="10">
    <location>
        <position position="208"/>
    </location>
    <ligand>
        <name>heme c</name>
        <dbReference type="ChEBI" id="CHEBI:61717"/>
        <label>2</label>
    </ligand>
    <ligandPart>
        <name>Fe</name>
        <dbReference type="ChEBI" id="CHEBI:18248"/>
    </ligandPart>
</feature>
<keyword evidence="7 10" id="KW-0408">Iron</keyword>
<feature type="domain" description="Cytochrome c" evidence="12">
    <location>
        <begin position="315"/>
        <end position="402"/>
    </location>
</feature>
<organism evidence="13 14">
    <name type="scientific">Skermanella stibiiresistens SB22</name>
    <dbReference type="NCBI Taxonomy" id="1385369"/>
    <lineage>
        <taxon>Bacteria</taxon>
        <taxon>Pseudomonadati</taxon>
        <taxon>Pseudomonadota</taxon>
        <taxon>Alphaproteobacteria</taxon>
        <taxon>Rhodospirillales</taxon>
        <taxon>Azospirillaceae</taxon>
        <taxon>Skermanella</taxon>
    </lineage>
</organism>
<evidence type="ECO:0000256" key="3">
    <source>
        <dbReference type="ARBA" id="ARBA00022617"/>
    </source>
</evidence>
<evidence type="ECO:0000313" key="13">
    <source>
        <dbReference type="EMBL" id="EWY39007.1"/>
    </source>
</evidence>
<evidence type="ECO:0000256" key="10">
    <source>
        <dbReference type="PIRSR" id="PIRSR000018-51"/>
    </source>
</evidence>
<dbReference type="AlphaFoldDB" id="W9H2S0"/>
<feature type="binding site" description="covalent" evidence="9">
    <location>
        <position position="61"/>
    </location>
    <ligand>
        <name>heme c</name>
        <dbReference type="ChEBI" id="CHEBI:61717"/>
        <label>1</label>
    </ligand>
</feature>